<dbReference type="InterPro" id="IPR051011">
    <property type="entry name" value="Metal_resp_trans_reg"/>
</dbReference>
<evidence type="ECO:0000313" key="5">
    <source>
        <dbReference type="EMBL" id="BDM74192.1"/>
    </source>
</evidence>
<proteinExistence type="predicted"/>
<dbReference type="InterPro" id="IPR011991">
    <property type="entry name" value="ArsR-like_HTH"/>
</dbReference>
<organism evidence="5 6">
    <name type="scientific">Streptomyces nigrescens</name>
    <dbReference type="NCBI Taxonomy" id="1920"/>
    <lineage>
        <taxon>Bacteria</taxon>
        <taxon>Bacillati</taxon>
        <taxon>Actinomycetota</taxon>
        <taxon>Actinomycetes</taxon>
        <taxon>Kitasatosporales</taxon>
        <taxon>Streptomycetaceae</taxon>
        <taxon>Streptomyces</taxon>
    </lineage>
</organism>
<accession>A0ABM8A6B8</accession>
<dbReference type="PANTHER" id="PTHR43132">
    <property type="entry name" value="ARSENICAL RESISTANCE OPERON REPRESSOR ARSR-RELATED"/>
    <property type="match status" value="1"/>
</dbReference>
<keyword evidence="1" id="KW-0805">Transcription regulation</keyword>
<evidence type="ECO:0000313" key="6">
    <source>
        <dbReference type="Proteomes" id="UP001059597"/>
    </source>
</evidence>
<dbReference type="InterPro" id="IPR036390">
    <property type="entry name" value="WH_DNA-bd_sf"/>
</dbReference>
<reference evidence="5" key="1">
    <citation type="submission" date="2022-06" db="EMBL/GenBank/DDBJ databases">
        <title>Complete genome sequence of Streptomyces nigrescens HEK616.</title>
        <authorList>
            <person name="Asamizu S."/>
            <person name="Onaka H."/>
        </authorList>
    </citation>
    <scope>NUCLEOTIDE SEQUENCE</scope>
    <source>
        <strain evidence="5">HEK616</strain>
        <plasmid evidence="5">SNP1</plasmid>
    </source>
</reference>
<keyword evidence="5" id="KW-0614">Plasmid</keyword>
<dbReference type="InterPro" id="IPR036388">
    <property type="entry name" value="WH-like_DNA-bd_sf"/>
</dbReference>
<evidence type="ECO:0000256" key="2">
    <source>
        <dbReference type="ARBA" id="ARBA00023125"/>
    </source>
</evidence>
<dbReference type="SUPFAM" id="SSF46785">
    <property type="entry name" value="Winged helix' DNA-binding domain"/>
    <property type="match status" value="1"/>
</dbReference>
<dbReference type="Pfam" id="PF01022">
    <property type="entry name" value="HTH_5"/>
    <property type="match status" value="1"/>
</dbReference>
<evidence type="ECO:0000256" key="3">
    <source>
        <dbReference type="ARBA" id="ARBA00023163"/>
    </source>
</evidence>
<keyword evidence="6" id="KW-1185">Reference proteome</keyword>
<keyword evidence="2" id="KW-0238">DNA-binding</keyword>
<keyword evidence="3" id="KW-0804">Transcription</keyword>
<feature type="domain" description="HTH arsR-type" evidence="4">
    <location>
        <begin position="244"/>
        <end position="317"/>
    </location>
</feature>
<dbReference type="SMART" id="SM00418">
    <property type="entry name" value="HTH_ARSR"/>
    <property type="match status" value="1"/>
</dbReference>
<sequence length="328" mass="36105">MLRVHCTVDDLLRVTVADRPAPLVELGLAFEMLQRRDPHPVFRPWRQRVARTLPRPARPVLQLVSPLGAGPLFLDPPSPDLEEGMDQIFSTPAPQVGTELRRMCAIDRPLTPWVRQLADHDREAWQVLGTAVRAAHSSVIAEAWPRILAGFHAETAWRSRILAQQGLRAALTGLAPSTRWRGTTLEAEFPRDLDLTLSGRGIILRPSLFWADHLLVAPQPDGRLLLIYPALTPLPLRDTSPSGDPLTALVGSTRAQALRLLVQQHTTTDLARELAVSPAAASMQTKILREAGLIVSQRDGKAVWHWCTPLGLDLLAHGGTAARRDGAY</sequence>
<dbReference type="Proteomes" id="UP001059597">
    <property type="component" value="Plasmid SNP1"/>
</dbReference>
<dbReference type="EMBL" id="AP026074">
    <property type="protein sequence ID" value="BDM74192.1"/>
    <property type="molecule type" value="Genomic_DNA"/>
</dbReference>
<evidence type="ECO:0000259" key="4">
    <source>
        <dbReference type="SMART" id="SM00418"/>
    </source>
</evidence>
<dbReference type="CDD" id="cd00090">
    <property type="entry name" value="HTH_ARSR"/>
    <property type="match status" value="1"/>
</dbReference>
<evidence type="ECO:0000256" key="1">
    <source>
        <dbReference type="ARBA" id="ARBA00023015"/>
    </source>
</evidence>
<geneLocation type="plasmid" evidence="5 6">
    <name>SNP1</name>
</geneLocation>
<dbReference type="PANTHER" id="PTHR43132:SF8">
    <property type="entry name" value="HTH-TYPE TRANSCRIPTIONAL REGULATOR KMTR"/>
    <property type="match status" value="1"/>
</dbReference>
<dbReference type="RefSeq" id="WP_261957754.1">
    <property type="nucleotide sequence ID" value="NZ_AP026074.1"/>
</dbReference>
<dbReference type="Gene3D" id="1.10.10.10">
    <property type="entry name" value="Winged helix-like DNA-binding domain superfamily/Winged helix DNA-binding domain"/>
    <property type="match status" value="1"/>
</dbReference>
<name>A0ABM8A6B8_STRNI</name>
<gene>
    <name evidence="5" type="ORF">HEK616_76790</name>
</gene>
<dbReference type="InterPro" id="IPR001845">
    <property type="entry name" value="HTH_ArsR_DNA-bd_dom"/>
</dbReference>
<protein>
    <submittedName>
        <fullName evidence="5">Regulatory protein</fullName>
    </submittedName>
</protein>